<evidence type="ECO:0000259" key="1">
    <source>
        <dbReference type="PROSITE" id="PS50053"/>
    </source>
</evidence>
<protein>
    <submittedName>
        <fullName evidence="2">Ubiquitin domain-containing protein</fullName>
    </submittedName>
</protein>
<reference evidence="2 3" key="1">
    <citation type="submission" date="2018-07" db="EMBL/GenBank/DDBJ databases">
        <title>Genomic Encyclopedia of Type Strains, Phase IV (KMG-IV): sequencing the most valuable type-strain genomes for metagenomic binning, comparative biology and taxonomic classification.</title>
        <authorList>
            <person name="Goeker M."/>
        </authorList>
    </citation>
    <scope>NUCLEOTIDE SEQUENCE [LARGE SCALE GENOMIC DNA]</scope>
    <source>
        <strain evidence="2 3">DSM 44290</strain>
    </source>
</reference>
<dbReference type="PROSITE" id="PS00299">
    <property type="entry name" value="UBIQUITIN_1"/>
    <property type="match status" value="1"/>
</dbReference>
<dbReference type="CDD" id="cd17039">
    <property type="entry name" value="Ubl_ubiquitin_like"/>
    <property type="match status" value="1"/>
</dbReference>
<dbReference type="GO" id="GO:0043161">
    <property type="term" value="P:proteasome-mediated ubiquitin-dependent protein catabolic process"/>
    <property type="evidence" value="ECO:0007669"/>
    <property type="project" value="TreeGrafter"/>
</dbReference>
<proteinExistence type="predicted"/>
<dbReference type="Pfam" id="PF00240">
    <property type="entry name" value="ubiquitin"/>
    <property type="match status" value="1"/>
</dbReference>
<dbReference type="SUPFAM" id="SSF54236">
    <property type="entry name" value="Ubiquitin-like"/>
    <property type="match status" value="1"/>
</dbReference>
<dbReference type="PROSITE" id="PS50053">
    <property type="entry name" value="UBIQUITIN_2"/>
    <property type="match status" value="1"/>
</dbReference>
<sequence length="143" mass="15405">MPPPERGRGGGASLNGFMSAFRKLCLVVAVTLGVSLPIATATAQPSNIQPAPPEATKQLTLYIRASGVPRSSQWGAKLPQDREFTIVAAPSDTIRAVKKKIEAEYSIPPQRQRLLLDGAELDDDRSLSSYNISTDPHLVLQVI</sequence>
<comment type="caution">
    <text evidence="2">The sequence shown here is derived from an EMBL/GenBank/DDBJ whole genome shotgun (WGS) entry which is preliminary data.</text>
</comment>
<dbReference type="EMBL" id="QQBC01000007">
    <property type="protein sequence ID" value="RDI64851.1"/>
    <property type="molecule type" value="Genomic_DNA"/>
</dbReference>
<dbReference type="InterPro" id="IPR000626">
    <property type="entry name" value="Ubiquitin-like_dom"/>
</dbReference>
<dbReference type="GO" id="GO:0031593">
    <property type="term" value="F:polyubiquitin modification-dependent protein binding"/>
    <property type="evidence" value="ECO:0007669"/>
    <property type="project" value="TreeGrafter"/>
</dbReference>
<dbReference type="PANTHER" id="PTHR10621">
    <property type="entry name" value="UV EXCISION REPAIR PROTEIN RAD23"/>
    <property type="match status" value="1"/>
</dbReference>
<dbReference type="InterPro" id="IPR019956">
    <property type="entry name" value="Ubiquitin_dom"/>
</dbReference>
<dbReference type="SMART" id="SM00213">
    <property type="entry name" value="UBQ"/>
    <property type="match status" value="1"/>
</dbReference>
<keyword evidence="3" id="KW-1185">Reference proteome</keyword>
<feature type="domain" description="Ubiquitin-like" evidence="1">
    <location>
        <begin position="59"/>
        <end position="143"/>
    </location>
</feature>
<name>A0A370I3Z3_9NOCA</name>
<dbReference type="PRINTS" id="PR00348">
    <property type="entry name" value="UBIQUITIN"/>
</dbReference>
<accession>A0A370I3Z3</accession>
<dbReference type="STRING" id="1210086.GCA_001613105_02349"/>
<dbReference type="Proteomes" id="UP000254869">
    <property type="component" value="Unassembled WGS sequence"/>
</dbReference>
<dbReference type="GO" id="GO:0043130">
    <property type="term" value="F:ubiquitin binding"/>
    <property type="evidence" value="ECO:0007669"/>
    <property type="project" value="TreeGrafter"/>
</dbReference>
<organism evidence="2 3">
    <name type="scientific">Nocardia pseudobrasiliensis</name>
    <dbReference type="NCBI Taxonomy" id="45979"/>
    <lineage>
        <taxon>Bacteria</taxon>
        <taxon>Bacillati</taxon>
        <taxon>Actinomycetota</taxon>
        <taxon>Actinomycetes</taxon>
        <taxon>Mycobacteriales</taxon>
        <taxon>Nocardiaceae</taxon>
        <taxon>Nocardia</taxon>
    </lineage>
</organism>
<dbReference type="InterPro" id="IPR029071">
    <property type="entry name" value="Ubiquitin-like_domsf"/>
</dbReference>
<dbReference type="GO" id="GO:0070628">
    <property type="term" value="F:proteasome binding"/>
    <property type="evidence" value="ECO:0007669"/>
    <property type="project" value="TreeGrafter"/>
</dbReference>
<evidence type="ECO:0000313" key="2">
    <source>
        <dbReference type="EMBL" id="RDI64851.1"/>
    </source>
</evidence>
<dbReference type="AlphaFoldDB" id="A0A370I3Z3"/>
<dbReference type="InterPro" id="IPR019954">
    <property type="entry name" value="Ubiquitin_CS"/>
</dbReference>
<dbReference type="Gene3D" id="3.10.20.90">
    <property type="entry name" value="Phosphatidylinositol 3-kinase Catalytic Subunit, Chain A, domain 1"/>
    <property type="match status" value="1"/>
</dbReference>
<gene>
    <name evidence="2" type="ORF">DFR76_107228</name>
</gene>
<evidence type="ECO:0000313" key="3">
    <source>
        <dbReference type="Proteomes" id="UP000254869"/>
    </source>
</evidence>
<dbReference type="GO" id="GO:0005829">
    <property type="term" value="C:cytosol"/>
    <property type="evidence" value="ECO:0007669"/>
    <property type="project" value="TreeGrafter"/>
</dbReference>
<dbReference type="PANTHER" id="PTHR10621:SF0">
    <property type="entry name" value="UV EXCISION REPAIR PROTEIN RAD23"/>
    <property type="match status" value="1"/>
</dbReference>